<evidence type="ECO:0000259" key="2">
    <source>
        <dbReference type="Pfam" id="PF05303"/>
    </source>
</evidence>
<dbReference type="EMBL" id="BTRK01000006">
    <property type="protein sequence ID" value="GMR60189.1"/>
    <property type="molecule type" value="Genomic_DNA"/>
</dbReference>
<feature type="domain" description="GSKIP" evidence="2">
    <location>
        <begin position="50"/>
        <end position="145"/>
    </location>
</feature>
<dbReference type="InterPro" id="IPR007967">
    <property type="entry name" value="GSKIP_dom"/>
</dbReference>
<dbReference type="Gene3D" id="3.30.2280.10">
    <property type="entry name" value="Hypothetical protein (hspc210)"/>
    <property type="match status" value="1"/>
</dbReference>
<dbReference type="AlphaFoldDB" id="A0AAN5DE33"/>
<sequence length="164" mass="18206">SYGIMLKLCNCYVGQVNFDADAPLSPASSSHSSMLESKFFDSISLESIEQKILSVINNFSTVTSSLCISERLPRFDEMIFLNLTTLEGDTYCIELTKKGWRIASLDLDSMNGDFRRMDLFIVYHSSMADLLGGISPRFENILNESQLLTPSNSSCCSTPRSSSP</sequence>
<dbReference type="PANTHER" id="PTHR12490">
    <property type="entry name" value="GSK3B-INTERACTING PROTEIN"/>
    <property type="match status" value="1"/>
</dbReference>
<evidence type="ECO:0000313" key="4">
    <source>
        <dbReference type="Proteomes" id="UP001328107"/>
    </source>
</evidence>
<gene>
    <name evidence="3" type="ORF">PMAYCL1PPCAC_30384</name>
</gene>
<dbReference type="GO" id="GO:0051018">
    <property type="term" value="F:protein kinase A binding"/>
    <property type="evidence" value="ECO:0007669"/>
    <property type="project" value="TreeGrafter"/>
</dbReference>
<dbReference type="GO" id="GO:0005737">
    <property type="term" value="C:cytoplasm"/>
    <property type="evidence" value="ECO:0007669"/>
    <property type="project" value="TreeGrafter"/>
</dbReference>
<name>A0AAN5DE33_9BILA</name>
<dbReference type="GO" id="GO:0060828">
    <property type="term" value="P:regulation of canonical Wnt signaling pathway"/>
    <property type="evidence" value="ECO:0007669"/>
    <property type="project" value="InterPro"/>
</dbReference>
<dbReference type="Proteomes" id="UP001328107">
    <property type="component" value="Unassembled WGS sequence"/>
</dbReference>
<keyword evidence="4" id="KW-1185">Reference proteome</keyword>
<evidence type="ECO:0000313" key="3">
    <source>
        <dbReference type="EMBL" id="GMR60189.1"/>
    </source>
</evidence>
<dbReference type="GO" id="GO:0019207">
    <property type="term" value="F:kinase regulator activity"/>
    <property type="evidence" value="ECO:0007669"/>
    <property type="project" value="TreeGrafter"/>
</dbReference>
<dbReference type="PANTHER" id="PTHR12490:SF4">
    <property type="entry name" value="GSK3B-INTERACTING PROTEIN"/>
    <property type="match status" value="1"/>
</dbReference>
<dbReference type="InterPro" id="IPR037395">
    <property type="entry name" value="GSKIP"/>
</dbReference>
<accession>A0AAN5DE33</accession>
<feature type="non-terminal residue" evidence="3">
    <location>
        <position position="1"/>
    </location>
</feature>
<comment type="caution">
    <text evidence="3">The sequence shown here is derived from an EMBL/GenBank/DDBJ whole genome shotgun (WGS) entry which is preliminary data.</text>
</comment>
<dbReference type="SUPFAM" id="SSF103107">
    <property type="entry name" value="Hypothetical protein c14orf129, hspc210"/>
    <property type="match status" value="1"/>
</dbReference>
<reference evidence="4" key="1">
    <citation type="submission" date="2022-10" db="EMBL/GenBank/DDBJ databases">
        <title>Genome assembly of Pristionchus species.</title>
        <authorList>
            <person name="Yoshida K."/>
            <person name="Sommer R.J."/>
        </authorList>
    </citation>
    <scope>NUCLEOTIDE SEQUENCE [LARGE SCALE GENOMIC DNA]</scope>
    <source>
        <strain evidence="4">RS5460</strain>
    </source>
</reference>
<dbReference type="InterPro" id="IPR023231">
    <property type="entry name" value="GSKIP_dom_sf"/>
</dbReference>
<proteinExistence type="inferred from homology"/>
<organism evidence="3 4">
    <name type="scientific">Pristionchus mayeri</name>
    <dbReference type="NCBI Taxonomy" id="1317129"/>
    <lineage>
        <taxon>Eukaryota</taxon>
        <taxon>Metazoa</taxon>
        <taxon>Ecdysozoa</taxon>
        <taxon>Nematoda</taxon>
        <taxon>Chromadorea</taxon>
        <taxon>Rhabditida</taxon>
        <taxon>Rhabditina</taxon>
        <taxon>Diplogasteromorpha</taxon>
        <taxon>Diplogasteroidea</taxon>
        <taxon>Neodiplogasteridae</taxon>
        <taxon>Pristionchus</taxon>
    </lineage>
</organism>
<protein>
    <recommendedName>
        <fullName evidence="2">GSKIP domain-containing protein</fullName>
    </recommendedName>
</protein>
<dbReference type="Pfam" id="PF05303">
    <property type="entry name" value="GSKIP_dom"/>
    <property type="match status" value="1"/>
</dbReference>
<evidence type="ECO:0000256" key="1">
    <source>
        <dbReference type="ARBA" id="ARBA00009571"/>
    </source>
</evidence>
<comment type="similarity">
    <text evidence="1">Belongs to the GSKIP family.</text>
</comment>